<sequence length="376" mass="41380">MQPDLSRAPGTRSQFQSSQGAQASGRPVRCSDVPRSAGILPGAVEAAGGAEGAGGTSICLPRTQFSGLYEIGILYPSMKAIARRTEKEDKFEECVVISPSILPPEGASEIEIKTQQITFRTDHLEACLLSLGCDVMARERSSFESYSVCYEHLSEHVRQKLRQKEQELDILRSGQSPPEDNAGQEQLWALEQEHCGLAALVCRVRGWGRCRLAGQQAPFWGQLSRAQKEATRSKSIWTSSEWQENAFISSGVTGAGAGPGQGSGWQHRMCEQLDSQLYPGPNGGPPASSSLLCAKKLPFSCPLSFPCHGLIAERVRTQVDQEALHRQQLDSPKTCRMEKLLEAVEQKEQHLQLLPEEAERAAQRGQLQREKTQREL</sequence>
<feature type="compositionally biased region" description="Low complexity" evidence="1">
    <location>
        <begin position="13"/>
        <end position="25"/>
    </location>
</feature>
<evidence type="ECO:0000256" key="1">
    <source>
        <dbReference type="SAM" id="MobiDB-lite"/>
    </source>
</evidence>
<protein>
    <submittedName>
        <fullName evidence="2">Uncharacterized protein</fullName>
    </submittedName>
</protein>
<dbReference type="InterPro" id="IPR040401">
    <property type="entry name" value="CCDC162"/>
</dbReference>
<accession>A0A7J8GR51</accession>
<evidence type="ECO:0000313" key="2">
    <source>
        <dbReference type="EMBL" id="KAF6462281.1"/>
    </source>
</evidence>
<dbReference type="PANTHER" id="PTHR33331">
    <property type="entry name" value="COILED-COIL DOMAIN-CONTAINING PROTEIN 162"/>
    <property type="match status" value="1"/>
</dbReference>
<proteinExistence type="predicted"/>
<dbReference type="PANTHER" id="PTHR33331:SF13">
    <property type="entry name" value="COILED-COIL DOMAIN CONTAINING 162"/>
    <property type="match status" value="1"/>
</dbReference>
<organism evidence="2 3">
    <name type="scientific">Molossus molossus</name>
    <name type="common">Pallas' mastiff bat</name>
    <name type="synonym">Vespertilio molossus</name>
    <dbReference type="NCBI Taxonomy" id="27622"/>
    <lineage>
        <taxon>Eukaryota</taxon>
        <taxon>Metazoa</taxon>
        <taxon>Chordata</taxon>
        <taxon>Craniata</taxon>
        <taxon>Vertebrata</taxon>
        <taxon>Euteleostomi</taxon>
        <taxon>Mammalia</taxon>
        <taxon>Eutheria</taxon>
        <taxon>Laurasiatheria</taxon>
        <taxon>Chiroptera</taxon>
        <taxon>Yangochiroptera</taxon>
        <taxon>Molossidae</taxon>
        <taxon>Molossus</taxon>
    </lineage>
</organism>
<dbReference type="FunCoup" id="A0A7J8GR51">
    <property type="interactions" value="2"/>
</dbReference>
<comment type="caution">
    <text evidence="2">The sequence shown here is derived from an EMBL/GenBank/DDBJ whole genome shotgun (WGS) entry which is preliminary data.</text>
</comment>
<dbReference type="EMBL" id="JACASF010000008">
    <property type="protein sequence ID" value="KAF6462281.1"/>
    <property type="molecule type" value="Genomic_DNA"/>
</dbReference>
<feature type="region of interest" description="Disordered" evidence="1">
    <location>
        <begin position="348"/>
        <end position="376"/>
    </location>
</feature>
<keyword evidence="3" id="KW-1185">Reference proteome</keyword>
<feature type="compositionally biased region" description="Basic and acidic residues" evidence="1">
    <location>
        <begin position="357"/>
        <end position="376"/>
    </location>
</feature>
<dbReference type="AlphaFoldDB" id="A0A7J8GR51"/>
<gene>
    <name evidence="2" type="ORF">HJG59_011317</name>
</gene>
<evidence type="ECO:0000313" key="3">
    <source>
        <dbReference type="Proteomes" id="UP000550707"/>
    </source>
</evidence>
<reference evidence="2 3" key="1">
    <citation type="journal article" date="2020" name="Nature">
        <title>Six reference-quality genomes reveal evolution of bat adaptations.</title>
        <authorList>
            <person name="Jebb D."/>
            <person name="Huang Z."/>
            <person name="Pippel M."/>
            <person name="Hughes G.M."/>
            <person name="Lavrichenko K."/>
            <person name="Devanna P."/>
            <person name="Winkler S."/>
            <person name="Jermiin L.S."/>
            <person name="Skirmuntt E.C."/>
            <person name="Katzourakis A."/>
            <person name="Burkitt-Gray L."/>
            <person name="Ray D.A."/>
            <person name="Sullivan K.A.M."/>
            <person name="Roscito J.G."/>
            <person name="Kirilenko B.M."/>
            <person name="Davalos L.M."/>
            <person name="Corthals A.P."/>
            <person name="Power M.L."/>
            <person name="Jones G."/>
            <person name="Ransome R.D."/>
            <person name="Dechmann D.K.N."/>
            <person name="Locatelli A.G."/>
            <person name="Puechmaille S.J."/>
            <person name="Fedrigo O."/>
            <person name="Jarvis E.D."/>
            <person name="Hiller M."/>
            <person name="Vernes S.C."/>
            <person name="Myers E.W."/>
            <person name="Teeling E.C."/>
        </authorList>
    </citation>
    <scope>NUCLEOTIDE SEQUENCE [LARGE SCALE GENOMIC DNA]</scope>
    <source>
        <strain evidence="2">MMolMol1</strain>
        <tissue evidence="2">Muscle</tissue>
    </source>
</reference>
<dbReference type="Proteomes" id="UP000550707">
    <property type="component" value="Unassembled WGS sequence"/>
</dbReference>
<name>A0A7J8GR51_MOLMO</name>
<dbReference type="InParanoid" id="A0A7J8GR51"/>
<feature type="region of interest" description="Disordered" evidence="1">
    <location>
        <begin position="1"/>
        <end position="31"/>
    </location>
</feature>